<keyword evidence="2" id="KW-1185">Reference proteome</keyword>
<sequence>MALNRQPNIANPDVFYAELINAQRELSDEQADMVLAKLVLILANHVGDRAVLSEAIALARENTLDSAA</sequence>
<evidence type="ECO:0000313" key="2">
    <source>
        <dbReference type="Proteomes" id="UP001596501"/>
    </source>
</evidence>
<comment type="caution">
    <text evidence="1">The sequence shown here is derived from an EMBL/GenBank/DDBJ whole genome shotgun (WGS) entry which is preliminary data.</text>
</comment>
<accession>A0ABW2QH50</accession>
<reference evidence="2" key="1">
    <citation type="journal article" date="2019" name="Int. J. Syst. Evol. Microbiol.">
        <title>The Global Catalogue of Microorganisms (GCM) 10K type strain sequencing project: providing services to taxonomists for standard genome sequencing and annotation.</title>
        <authorList>
            <consortium name="The Broad Institute Genomics Platform"/>
            <consortium name="The Broad Institute Genome Sequencing Center for Infectious Disease"/>
            <person name="Wu L."/>
            <person name="Ma J."/>
        </authorList>
    </citation>
    <scope>NUCLEOTIDE SEQUENCE [LARGE SCALE GENOMIC DNA]</scope>
    <source>
        <strain evidence="2">CGMCC 1.12371</strain>
    </source>
</reference>
<name>A0ABW2QH50_9BURK</name>
<proteinExistence type="predicted"/>
<dbReference type="InterPro" id="IPR021233">
    <property type="entry name" value="DUF2783"/>
</dbReference>
<dbReference type="Pfam" id="PF10932">
    <property type="entry name" value="DUF2783"/>
    <property type="match status" value="1"/>
</dbReference>
<gene>
    <name evidence="1" type="ORF">ACFQPB_07875</name>
</gene>
<dbReference type="Proteomes" id="UP001596501">
    <property type="component" value="Unassembled WGS sequence"/>
</dbReference>
<organism evidence="1 2">
    <name type="scientific">Hydrogenophaga atypica</name>
    <dbReference type="NCBI Taxonomy" id="249409"/>
    <lineage>
        <taxon>Bacteria</taxon>
        <taxon>Pseudomonadati</taxon>
        <taxon>Pseudomonadota</taxon>
        <taxon>Betaproteobacteria</taxon>
        <taxon>Burkholderiales</taxon>
        <taxon>Comamonadaceae</taxon>
        <taxon>Hydrogenophaga</taxon>
    </lineage>
</organism>
<dbReference type="EMBL" id="JBHTCA010000004">
    <property type="protein sequence ID" value="MFC7408775.1"/>
    <property type="molecule type" value="Genomic_DNA"/>
</dbReference>
<evidence type="ECO:0000313" key="1">
    <source>
        <dbReference type="EMBL" id="MFC7408775.1"/>
    </source>
</evidence>
<protein>
    <submittedName>
        <fullName evidence="1">DUF2783 domain-containing protein</fullName>
    </submittedName>
</protein>
<dbReference type="RefSeq" id="WP_382221556.1">
    <property type="nucleotide sequence ID" value="NZ_JBHTCA010000004.1"/>
</dbReference>